<dbReference type="Pfam" id="PF00041">
    <property type="entry name" value="fn3"/>
    <property type="match status" value="1"/>
</dbReference>
<protein>
    <recommendedName>
        <fullName evidence="4">Fibronectin type-III domain-containing protein</fullName>
    </recommendedName>
</protein>
<dbReference type="InterPro" id="IPR048997">
    <property type="entry name" value="Stonustoxin-like_helical"/>
</dbReference>
<dbReference type="GO" id="GO:0005525">
    <property type="term" value="F:GTP binding"/>
    <property type="evidence" value="ECO:0007669"/>
    <property type="project" value="InterPro"/>
</dbReference>
<evidence type="ECO:0000313" key="6">
    <source>
        <dbReference type="Proteomes" id="UP001460270"/>
    </source>
</evidence>
<dbReference type="InterPro" id="IPR003593">
    <property type="entry name" value="AAA+_ATPase"/>
</dbReference>
<evidence type="ECO:0000259" key="4">
    <source>
        <dbReference type="PROSITE" id="PS50853"/>
    </source>
</evidence>
<comment type="similarity">
    <text evidence="1">Belongs to the TRAFAC class TrmE-Era-EngA-EngB-Septin-like GTPase superfamily. AIG1/Toc34/Toc159-like paraseptin GTPase family. IAN subfamily.</text>
</comment>
<dbReference type="InterPro" id="IPR006703">
    <property type="entry name" value="G_AIG1"/>
</dbReference>
<organism evidence="5 6">
    <name type="scientific">Mugilogobius chulae</name>
    <name type="common">yellowstripe goby</name>
    <dbReference type="NCBI Taxonomy" id="88201"/>
    <lineage>
        <taxon>Eukaryota</taxon>
        <taxon>Metazoa</taxon>
        <taxon>Chordata</taxon>
        <taxon>Craniata</taxon>
        <taxon>Vertebrata</taxon>
        <taxon>Euteleostomi</taxon>
        <taxon>Actinopterygii</taxon>
        <taxon>Neopterygii</taxon>
        <taxon>Teleostei</taxon>
        <taxon>Neoteleostei</taxon>
        <taxon>Acanthomorphata</taxon>
        <taxon>Gobiaria</taxon>
        <taxon>Gobiiformes</taxon>
        <taxon>Gobioidei</taxon>
        <taxon>Gobiidae</taxon>
        <taxon>Gobionellinae</taxon>
        <taxon>Mugilogobius</taxon>
    </lineage>
</organism>
<dbReference type="PANTHER" id="PTHR31594:SF16">
    <property type="entry name" value="SI:CH211-281L24.3"/>
    <property type="match status" value="1"/>
</dbReference>
<dbReference type="InterPro" id="IPR027417">
    <property type="entry name" value="P-loop_NTPase"/>
</dbReference>
<dbReference type="PANTHER" id="PTHR31594">
    <property type="entry name" value="AIG1-TYPE G DOMAIN-CONTAINING PROTEIN"/>
    <property type="match status" value="1"/>
</dbReference>
<accession>A0AAW0NVU1</accession>
<dbReference type="InterPro" id="IPR036116">
    <property type="entry name" value="FN3_sf"/>
</dbReference>
<dbReference type="InterPro" id="IPR040581">
    <property type="entry name" value="Thioredoxin_11"/>
</dbReference>
<feature type="region of interest" description="Disordered" evidence="3">
    <location>
        <begin position="525"/>
        <end position="547"/>
    </location>
</feature>
<dbReference type="InterPro" id="IPR003961">
    <property type="entry name" value="FN3_dom"/>
</dbReference>
<evidence type="ECO:0000256" key="3">
    <source>
        <dbReference type="SAM" id="MobiDB-lite"/>
    </source>
</evidence>
<dbReference type="SUPFAM" id="SSF52540">
    <property type="entry name" value="P-loop containing nucleoside triphosphate hydrolases"/>
    <property type="match status" value="1"/>
</dbReference>
<dbReference type="InterPro" id="IPR013783">
    <property type="entry name" value="Ig-like_fold"/>
</dbReference>
<proteinExistence type="inferred from homology"/>
<dbReference type="Gene3D" id="3.40.50.300">
    <property type="entry name" value="P-loop containing nucleotide triphosphate hydrolases"/>
    <property type="match status" value="1"/>
</dbReference>
<evidence type="ECO:0000256" key="1">
    <source>
        <dbReference type="ARBA" id="ARBA00008535"/>
    </source>
</evidence>
<evidence type="ECO:0000313" key="5">
    <source>
        <dbReference type="EMBL" id="KAK7907209.1"/>
    </source>
</evidence>
<dbReference type="AlphaFoldDB" id="A0AAW0NVU1"/>
<dbReference type="Pfam" id="PF04548">
    <property type="entry name" value="AIG1"/>
    <property type="match status" value="1"/>
</dbReference>
<dbReference type="PROSITE" id="PS50853">
    <property type="entry name" value="FN3"/>
    <property type="match status" value="1"/>
</dbReference>
<evidence type="ECO:0000256" key="2">
    <source>
        <dbReference type="ARBA" id="ARBA00022741"/>
    </source>
</evidence>
<comment type="caution">
    <text evidence="5">The sequence shown here is derived from an EMBL/GenBank/DDBJ whole genome shotgun (WGS) entry which is preliminary data.</text>
</comment>
<dbReference type="InterPro" id="IPR056072">
    <property type="entry name" value="SNTX_MACPF/CDC-like_dom"/>
</dbReference>
<feature type="domain" description="Fibronectin type-III" evidence="4">
    <location>
        <begin position="492"/>
        <end position="584"/>
    </location>
</feature>
<dbReference type="Proteomes" id="UP001460270">
    <property type="component" value="Unassembled WGS sequence"/>
</dbReference>
<keyword evidence="6" id="KW-1185">Reference proteome</keyword>
<dbReference type="Pfam" id="PF21109">
    <property type="entry name" value="Stonustoxin_helical"/>
    <property type="match status" value="1"/>
</dbReference>
<sequence>MANLYYSLSSASTVLQLEHLPSLLSMTLWDIEKLKEVMKETLKPNSECEIVASDSISDKTSSLGVDASLKASFFGELIKVEGSANYLKDTKTSKRTARFTLQYKTTTHFRELTMNLLGTGNITHKDVFEKGLATHVVTGILYGAHAFFVFDQQVSDFKDEQDIQGHLGVMINKIPGIVIEGEGALKMNDQEKEIINKFSCKFHGDFIPSQNPVTFEDAVNVYKNLPTEVNKENAVPVKVYLLPLTSLESGAAKLLRQISVRVVSDLEKTLEDLVDLDMRCCDMRRSPELKKFPQIDTKIKTFMKSCSEFKQGLQKVLAEKLPLIRGEEGEKEEAELADILKKRSSSPFSNECLNQWISCKEKEMHYLKTFTNMMNHAELLSSQSELDARSHTAKYTVCFVFTSLDSDEPYLSALDQYVQDTDSDKPRVRPKDIETQQWYSHKDAREAVRVEAKLFGDFADANKDNEEVKFFAVAFTDENHKDSTIYLYKEGFEESDNFKPTSKPEEVRVRPLYGAEAVTSYRLEHREDREDREGQWEQQSEEKPGSVTVTGLRADTEYVFRVRAVTEVGLGPIAELNAVKTQGEELTLQTCVEKSIRTHDGPPVRYQLKLKRAKQEESKLRRFTLGNPNPEYPTKTILLVGATGSGKSTLINALGNFVMGVKFEDGIWFDIIKDESDLSQSETQTSEITVYEIFGFEGKVVPFSLTVIDTPGYGDTRGIKYDEIVTENIQDLFSGPSELKVLDAVGLVLKATENRLDERMCNFFNSVTSLFERAMRNNTVVMFTHSDGGNPKNALRPLVDAKIKCAKRNNVPIYFLFNNRQKEKRQGRKGAERAAKFAFEISDEGLEEFTEFLKESQKRL</sequence>
<gene>
    <name evidence="5" type="ORF">WMY93_015821</name>
</gene>
<feature type="compositionally biased region" description="Basic and acidic residues" evidence="3">
    <location>
        <begin position="525"/>
        <end position="544"/>
    </location>
</feature>
<dbReference type="InterPro" id="IPR052090">
    <property type="entry name" value="Cytolytic_pore-forming_toxin"/>
</dbReference>
<reference evidence="6" key="1">
    <citation type="submission" date="2024-04" db="EMBL/GenBank/DDBJ databases">
        <title>Salinicola lusitanus LLJ914,a marine bacterium isolated from the Okinawa Trough.</title>
        <authorList>
            <person name="Li J."/>
        </authorList>
    </citation>
    <scope>NUCLEOTIDE SEQUENCE [LARGE SCALE GENOMIC DNA]</scope>
</reference>
<dbReference type="SMART" id="SM00382">
    <property type="entry name" value="AAA"/>
    <property type="match status" value="1"/>
</dbReference>
<dbReference type="Pfam" id="PF18078">
    <property type="entry name" value="Thioredoxin_11"/>
    <property type="match status" value="1"/>
</dbReference>
<name>A0AAW0NVU1_9GOBI</name>
<dbReference type="SUPFAM" id="SSF49265">
    <property type="entry name" value="Fibronectin type III"/>
    <property type="match status" value="1"/>
</dbReference>
<dbReference type="EMBL" id="JBBPFD010000011">
    <property type="protein sequence ID" value="KAK7907209.1"/>
    <property type="molecule type" value="Genomic_DNA"/>
</dbReference>
<dbReference type="Pfam" id="PF24674">
    <property type="entry name" value="MACPF_SNTX"/>
    <property type="match status" value="1"/>
</dbReference>
<keyword evidence="2" id="KW-0547">Nucleotide-binding</keyword>
<dbReference type="SMART" id="SM00060">
    <property type="entry name" value="FN3"/>
    <property type="match status" value="1"/>
</dbReference>
<dbReference type="Gene3D" id="2.60.40.10">
    <property type="entry name" value="Immunoglobulins"/>
    <property type="match status" value="1"/>
</dbReference>
<dbReference type="CDD" id="cd00063">
    <property type="entry name" value="FN3"/>
    <property type="match status" value="1"/>
</dbReference>